<dbReference type="eggNOG" id="ENOG502QRRU">
    <property type="taxonomic scope" value="Eukaryota"/>
</dbReference>
<evidence type="ECO:0000256" key="2">
    <source>
        <dbReference type="SAM" id="Phobius"/>
    </source>
</evidence>
<dbReference type="RefSeq" id="XP_002957442.1">
    <property type="nucleotide sequence ID" value="XM_002957396.1"/>
</dbReference>
<dbReference type="EMBL" id="GL378394">
    <property type="protein sequence ID" value="EFJ41497.1"/>
    <property type="molecule type" value="Genomic_DNA"/>
</dbReference>
<organism evidence="5">
    <name type="scientific">Volvox carteri f. nagariensis</name>
    <dbReference type="NCBI Taxonomy" id="3068"/>
    <lineage>
        <taxon>Eukaryota</taxon>
        <taxon>Viridiplantae</taxon>
        <taxon>Chlorophyta</taxon>
        <taxon>core chlorophytes</taxon>
        <taxon>Chlorophyceae</taxon>
        <taxon>CS clade</taxon>
        <taxon>Chlamydomonadales</taxon>
        <taxon>Volvocaceae</taxon>
        <taxon>Volvox</taxon>
    </lineage>
</organism>
<feature type="compositionally biased region" description="Basic and acidic residues" evidence="1">
    <location>
        <begin position="1430"/>
        <end position="1439"/>
    </location>
</feature>
<protein>
    <recommendedName>
        <fullName evidence="3">DUF1664 domain-containing protein</fullName>
    </recommendedName>
</protein>
<feature type="compositionally biased region" description="Gly residues" evidence="1">
    <location>
        <begin position="521"/>
        <end position="537"/>
    </location>
</feature>
<dbReference type="Proteomes" id="UP000001058">
    <property type="component" value="Unassembled WGS sequence"/>
</dbReference>
<feature type="region of interest" description="Disordered" evidence="1">
    <location>
        <begin position="882"/>
        <end position="901"/>
    </location>
</feature>
<feature type="region of interest" description="Disordered" evidence="1">
    <location>
        <begin position="1211"/>
        <end position="1240"/>
    </location>
</feature>
<evidence type="ECO:0000313" key="4">
    <source>
        <dbReference type="EMBL" id="EFJ41497.1"/>
    </source>
</evidence>
<feature type="region of interest" description="Disordered" evidence="1">
    <location>
        <begin position="507"/>
        <end position="540"/>
    </location>
</feature>
<dbReference type="PANTHER" id="PTHR46667">
    <property type="entry name" value="OS05G0182700 PROTEIN"/>
    <property type="match status" value="1"/>
</dbReference>
<reference evidence="4 5" key="1">
    <citation type="journal article" date="2010" name="Science">
        <title>Genomic analysis of organismal complexity in the multicellular green alga Volvox carteri.</title>
        <authorList>
            <person name="Prochnik S.E."/>
            <person name="Umen J."/>
            <person name="Nedelcu A.M."/>
            <person name="Hallmann A."/>
            <person name="Miller S.M."/>
            <person name="Nishii I."/>
            <person name="Ferris P."/>
            <person name="Kuo A."/>
            <person name="Mitros T."/>
            <person name="Fritz-Laylin L.K."/>
            <person name="Hellsten U."/>
            <person name="Chapman J."/>
            <person name="Simakov O."/>
            <person name="Rensing S.A."/>
            <person name="Terry A."/>
            <person name="Pangilinan J."/>
            <person name="Kapitonov V."/>
            <person name="Jurka J."/>
            <person name="Salamov A."/>
            <person name="Shapiro H."/>
            <person name="Schmutz J."/>
            <person name="Grimwood J."/>
            <person name="Lindquist E."/>
            <person name="Lucas S."/>
            <person name="Grigoriev I.V."/>
            <person name="Schmitt R."/>
            <person name="Kirk D."/>
            <person name="Rokhsar D.S."/>
        </authorList>
    </citation>
    <scope>NUCLEOTIDE SEQUENCE [LARGE SCALE GENOMIC DNA]</scope>
    <source>
        <strain evidence="5">f. Nagariensis / Eve</strain>
    </source>
</reference>
<keyword evidence="2" id="KW-0812">Transmembrane</keyword>
<name>D8UFG2_VOLCA</name>
<keyword evidence="2" id="KW-1133">Transmembrane helix</keyword>
<feature type="compositionally biased region" description="Polar residues" evidence="1">
    <location>
        <begin position="2024"/>
        <end position="2039"/>
    </location>
</feature>
<feature type="compositionally biased region" description="Gly residues" evidence="1">
    <location>
        <begin position="650"/>
        <end position="659"/>
    </location>
</feature>
<dbReference type="KEGG" id="vcn:VOLCADRAFT_107659"/>
<dbReference type="OrthoDB" id="544175at2759"/>
<sequence length="2166" mass="220922">MPSWPTALGGMLFAGYAATQAHKVGIDSPTSLVATALKTLNHENGPSSSGRVSGSSELSVLQGEVDRLHKLLSDVVRGQKSNGYTVIHTGRGGWSVYILPAAVVGGVVYLYVRIRGVSISDFFMVTNKSLQSFRELVSQSMTQLWEELRKQKDEFIKRIATVGEQQQAMMAQQTQMDEKLLTVSEKVEEIRGISDSIDTRVCQMDNSIKHMSTGVQRANEGIYLLCAAVAEVTRRVGMDNSRLKSYVQATPPEITDGNPGLRTLLEGFGSGEQLIGGPPALSPAPSGAASSTRGVAITEVSEVGEGGELEVVLEGGAAGSRGAVNASKASSAGDGLHVLYRRNSAASMSARSGGGGSGLLGSIWSSQSANFSGFGGPQLLELASAQQRAPAAATELRPWRSQTTEVRRFTLRAKQARRPVSATAAAAAAAGLHCPHPPRPPNPAKRTSTSGEHMYPCASHTGELGAVLPYDASRRGSVVLLLDLVDLNASQPRNAAAATAAAAVVPSWRQQSHQAPVAGQPSGGDGGDGGNGGGGGHYQPPELVLERLQQQPPESSEWGQRHRGEFRGAAERVRGGVWADPGNSTAEAPLSVAAPSYLPIVHLYIPPPSGQLPSELPLTRRPSPVLLEPLRSASREHQQRRHGAPSQSADGGGGGGGGRVSEVAADGGPAVAAAFKTQSSGGSGSAACEAYRYGGLTGGGDGSYDSSSTQADSRQRQRHMQLTSNVRFPVPADAGGGGGGGSGGRARERLLRGIRVLSTLMRRGVELGASHTQVVPCNAGGGKCGGGCSGSSNGGVGGADGSCRSGSQPPTAQRLSGEEACTATPEQQRQQLLLVEALRSLYDEYGCPDGGGGGGGGAASAQRVASHAGCAKDCAVSRQPGCGQRRASRGGDEDAHPGYRRRRRLEGPMCWQELGSDGLAADVATPPIAGSSLSKAASMPYASMSYSQTVCGSTAAAAEAEAEAEAAELSYVTCGTGGLGFGFGGAGGGGSDSVRHRQRSTSSRRQRRSKHMRSMVSSSVCPYDVFWSGEVMDTRGLDLYGVVAQGHGNGNDMYGISWTATNTTAAAATAAAAAASPLALAEGETTGGLNEALFFERTGDVDAGDGDGAPDKSGDVSPRCEVVPYNPLLLQRVSSSIIERAAVMCAAAAATTTPSDQRLELEAAAAVGITGGADVVYGRPTGPYAAACHNDTDRDSIRPPGLYRGPYEAISATTLPPPAPPPPSPLLTSRPPSVANFAPDEAPLPAAAAAAAAAAGGATGSSLQYDMGSGGNVWFGGALYACLPAVSWYDTTLVSELLQSRTTATSTLLDSGVRDGDTAAGVGVGADLPAQTLAPLPADALHDLGLWLQYISCVPMPPLGPSPPPTAVLPLPMPPLPLHPRPHDFISAAATAASQQPTGGGDGAAASRRGGEDVAQLLPLRYDAVPSAREVARQRRRESGGGGSEHPHRHFDSAATMYGVGVSGSDAPLPPLLPPPSPPQPAPSSSAPAAPSPPPPPQQRQQPLSLNRHITRRASVAAAAAGGGPDPTGSSAHNLAAVLPRATATVRASAEAPLGFFTFSNTFPDILAPLPLPLPPPPPLPYTGFSGNGPHDGILPLSSVVPPQSAVGPAARPRRNISFSTPVGLVSDTALAPPPAAMTAAGTMTSRDGSVAVLESGGAAVPLVLRTSASSAGGAGEYGTFLGPRTTAEFEHLLMGSLSPPPPPLGFLAAATPGTVSGPVPSARTATATTAAATAAASLPAHVSSSRPVSSATVAASAAAAAAAATAVSAAAGSRLHAFHDSAVDITVPVLPGSVDLAALVSELQRRPEYGQRMQDMAAGLLAWLCQAGRPVAAGTVLGGLVRHRGMRFIDVCTEVRQLPEYGGMSLLHLAVNSGSRAMLSAMAEWAQSYGSPLAWDEPSAAGVTPAHLAAALAVTRGSEIAGNATSPGNSGANGGGGLAVDESGLRTLTWLLQRFPAARGTFFTALDAYGSTPGAILSYQLASLAPDAANAVRAALQPLLGPWEIWATPPPPQQQPPEIPSVTAPSSPTRGSVDTPLNRNREWGIMGWRIGRRTVDVRNGNVRDGVGTAALSTDLVRRLVAVVRQTMIAIVQPDGQPLVVVPGNQMGPEEAAAALVLLMLVVAAVLLLFVMVVMMVLGPVMVMSSGRVVDVGGGAGAGAGVRWSP</sequence>
<feature type="region of interest" description="Disordered" evidence="1">
    <location>
        <begin position="1391"/>
        <end position="1410"/>
    </location>
</feature>
<feature type="compositionally biased region" description="Polar residues" evidence="1">
    <location>
        <begin position="804"/>
        <end position="814"/>
    </location>
</feature>
<feature type="region of interest" description="Disordered" evidence="1">
    <location>
        <begin position="796"/>
        <end position="824"/>
    </location>
</feature>
<proteinExistence type="predicted"/>
<feature type="compositionally biased region" description="Basic residues" evidence="1">
    <location>
        <begin position="996"/>
        <end position="1013"/>
    </location>
</feature>
<feature type="region of interest" description="Disordered" evidence="1">
    <location>
        <begin position="420"/>
        <end position="456"/>
    </location>
</feature>
<feature type="compositionally biased region" description="Pro residues" evidence="1">
    <location>
        <begin position="1468"/>
        <end position="1482"/>
    </location>
</feature>
<gene>
    <name evidence="4" type="ORF">VOLCADRAFT_107659</name>
</gene>
<feature type="transmembrane region" description="Helical" evidence="2">
    <location>
        <begin position="2112"/>
        <end position="2138"/>
    </location>
</feature>
<dbReference type="GeneID" id="9626934"/>
<feature type="region of interest" description="Disordered" evidence="1">
    <location>
        <begin position="1418"/>
        <end position="1503"/>
    </location>
</feature>
<accession>D8UFG2</accession>
<feature type="compositionally biased region" description="Pro residues" evidence="1">
    <location>
        <begin position="2009"/>
        <end position="2020"/>
    </location>
</feature>
<dbReference type="InParanoid" id="D8UFG2"/>
<keyword evidence="2" id="KW-0472">Membrane</keyword>
<evidence type="ECO:0000259" key="3">
    <source>
        <dbReference type="Pfam" id="PF07889"/>
    </source>
</evidence>
<keyword evidence="5" id="KW-1185">Reference proteome</keyword>
<feature type="domain" description="DUF1664" evidence="3">
    <location>
        <begin position="92"/>
        <end position="212"/>
    </location>
</feature>
<feature type="region of interest" description="Disordered" evidence="1">
    <location>
        <begin position="988"/>
        <end position="1013"/>
    </location>
</feature>
<evidence type="ECO:0000256" key="1">
    <source>
        <dbReference type="SAM" id="MobiDB-lite"/>
    </source>
</evidence>
<dbReference type="PANTHER" id="PTHR46667:SF6">
    <property type="entry name" value="OS01G0185100 PROTEIN"/>
    <property type="match status" value="1"/>
</dbReference>
<dbReference type="InterPro" id="IPR012458">
    <property type="entry name" value="DUF1664"/>
</dbReference>
<evidence type="ECO:0000313" key="5">
    <source>
        <dbReference type="Proteomes" id="UP000001058"/>
    </source>
</evidence>
<feature type="region of interest" description="Disordered" evidence="1">
    <location>
        <begin position="633"/>
        <end position="664"/>
    </location>
</feature>
<feature type="compositionally biased region" description="Pro residues" evidence="1">
    <location>
        <begin position="1215"/>
        <end position="1225"/>
    </location>
</feature>
<feature type="region of interest" description="Disordered" evidence="1">
    <location>
        <begin position="2007"/>
        <end position="2039"/>
    </location>
</feature>
<dbReference type="Pfam" id="PF07889">
    <property type="entry name" value="DUF1664"/>
    <property type="match status" value="1"/>
</dbReference>